<keyword evidence="1 4" id="KW-0479">Metal-binding</keyword>
<evidence type="ECO:0000256" key="1">
    <source>
        <dbReference type="ARBA" id="ARBA00022723"/>
    </source>
</evidence>
<gene>
    <name evidence="6" type="ORF">AU252_01070</name>
</gene>
<dbReference type="KEGG" id="psul:AU252_01070"/>
<dbReference type="Gene3D" id="3.20.20.140">
    <property type="entry name" value="Metal-dependent hydrolases"/>
    <property type="match status" value="1"/>
</dbReference>
<feature type="binding site" description="via carbamate group" evidence="4">
    <location>
        <position position="135"/>
    </location>
    <ligand>
        <name>Zn(2+)</name>
        <dbReference type="ChEBI" id="CHEBI:29105"/>
        <label>1</label>
    </ligand>
</feature>
<name>A0A0U3QJX0_9MICC</name>
<dbReference type="STRING" id="121292.AU252_01070"/>
<evidence type="ECO:0000256" key="5">
    <source>
        <dbReference type="PROSITE-ProRule" id="PRU00679"/>
    </source>
</evidence>
<organism evidence="6">
    <name type="scientific">Pseudarthrobacter sulfonivorans</name>
    <dbReference type="NCBI Taxonomy" id="121292"/>
    <lineage>
        <taxon>Bacteria</taxon>
        <taxon>Bacillati</taxon>
        <taxon>Actinomycetota</taxon>
        <taxon>Actinomycetes</taxon>
        <taxon>Micrococcales</taxon>
        <taxon>Micrococcaceae</taxon>
        <taxon>Pseudarthrobacter</taxon>
    </lineage>
</organism>
<evidence type="ECO:0000313" key="6">
    <source>
        <dbReference type="EMBL" id="ALV39925.1"/>
    </source>
</evidence>
<dbReference type="InterPro" id="IPR001559">
    <property type="entry name" value="Phosphotriesterase"/>
</dbReference>
<dbReference type="GO" id="GO:0016788">
    <property type="term" value="F:hydrolase activity, acting on ester bonds"/>
    <property type="evidence" value="ECO:0007669"/>
    <property type="project" value="InterPro"/>
</dbReference>
<sequence>MVAVETALGPIDPSQLGFTLSHEHVMTSAGEDTKHYPWMFDRERSLERAISSLREVKQAGVDTMIDLTTPDLGRDVKFIQEVSRAAGIQVVVATGIWLDPPRSFLTRSVAASADIFVREIEEGIDNTSIKAGVIKVATDVAGITPVHENVLRAAGRAAARTGRPISSHHHAEAEQGRDQLRILLEEGTPVDRICIGHSADTTDVDYLLLLLDQGVWLSMDRYPGRPGRPNWQQRNATVKALVDRGWAHRIMLGHDFGATRPVPAGMTEPPADDYNPDGLLFLSRIGLPALISSGVSSTDVDLMMREVPRRFLTGE</sequence>
<feature type="binding site" evidence="4">
    <location>
        <position position="24"/>
    </location>
    <ligand>
        <name>Zn(2+)</name>
        <dbReference type="ChEBI" id="CHEBI:29105"/>
        <label>1</label>
    </ligand>
</feature>
<accession>A0A0U3QJX0</accession>
<dbReference type="PROSITE" id="PS01322">
    <property type="entry name" value="PHOSPHOTRIESTERASE_1"/>
    <property type="match status" value="1"/>
</dbReference>
<feature type="modified residue" description="N6-carboxylysine" evidence="3 5">
    <location>
        <position position="135"/>
    </location>
</feature>
<dbReference type="GO" id="GO:0008270">
    <property type="term" value="F:zinc ion binding"/>
    <property type="evidence" value="ECO:0007669"/>
    <property type="project" value="InterPro"/>
</dbReference>
<evidence type="ECO:0000313" key="7">
    <source>
        <dbReference type="Proteomes" id="UP000065151"/>
    </source>
</evidence>
<feature type="binding site" description="via carbamate group" evidence="4">
    <location>
        <position position="135"/>
    </location>
    <ligand>
        <name>Zn(2+)</name>
        <dbReference type="ChEBI" id="CHEBI:29105"/>
        <label>2</label>
    </ligand>
</feature>
<dbReference type="Pfam" id="PF02126">
    <property type="entry name" value="PTE"/>
    <property type="match status" value="1"/>
</dbReference>
<evidence type="ECO:0000256" key="3">
    <source>
        <dbReference type="PIRSR" id="PIRSR601559-50"/>
    </source>
</evidence>
<evidence type="ECO:0000256" key="4">
    <source>
        <dbReference type="PIRSR" id="PIRSR601559-51"/>
    </source>
</evidence>
<proteinExistence type="inferred from homology"/>
<dbReference type="SUPFAM" id="SSF51556">
    <property type="entry name" value="Metallo-dependent hydrolases"/>
    <property type="match status" value="1"/>
</dbReference>
<comment type="similarity">
    <text evidence="5">Belongs to the metallo-dependent hydrolases superfamily. Phosphotriesterase family.</text>
</comment>
<feature type="binding site" evidence="4">
    <location>
        <position position="168"/>
    </location>
    <ligand>
        <name>Zn(2+)</name>
        <dbReference type="ChEBI" id="CHEBI:29105"/>
        <label>2</label>
    </ligand>
</feature>
<dbReference type="EMBL" id="CP013747">
    <property type="protein sequence ID" value="ALV39925.1"/>
    <property type="molecule type" value="Genomic_DNA"/>
</dbReference>
<dbReference type="PANTHER" id="PTHR10819:SF3">
    <property type="entry name" value="PHOSPHOTRIESTERASE-RELATED PROTEIN"/>
    <property type="match status" value="1"/>
</dbReference>
<dbReference type="RefSeq" id="WP_058929141.1">
    <property type="nucleotide sequence ID" value="NZ_CP013747.1"/>
</dbReference>
<dbReference type="AlphaFoldDB" id="A0A0U3QJX0"/>
<feature type="binding site" evidence="4">
    <location>
        <position position="22"/>
    </location>
    <ligand>
        <name>Zn(2+)</name>
        <dbReference type="ChEBI" id="CHEBI:29105"/>
        <label>1</label>
    </ligand>
</feature>
<protein>
    <recommendedName>
        <fullName evidence="8">Phosphotriesterase-related protein</fullName>
    </recommendedName>
</protein>
<dbReference type="InterPro" id="IPR017947">
    <property type="entry name" value="AryldialkylPase_Zn-BS"/>
</dbReference>
<evidence type="ECO:0000256" key="2">
    <source>
        <dbReference type="ARBA" id="ARBA00022801"/>
    </source>
</evidence>
<dbReference type="InterPro" id="IPR032466">
    <property type="entry name" value="Metal_Hydrolase"/>
</dbReference>
<dbReference type="PANTHER" id="PTHR10819">
    <property type="entry name" value="PHOSPHOTRIESTERASE-RELATED"/>
    <property type="match status" value="1"/>
</dbReference>
<evidence type="ECO:0008006" key="8">
    <source>
        <dbReference type="Google" id="ProtNLM"/>
    </source>
</evidence>
<reference evidence="6 7" key="1">
    <citation type="submission" date="2015-12" db="EMBL/GenBank/DDBJ databases">
        <authorList>
            <person name="Shamseldin A."/>
            <person name="Moawad H."/>
            <person name="Abd El-Rahim W.M."/>
            <person name="Sadowsky M.J."/>
        </authorList>
    </citation>
    <scope>NUCLEOTIDE SEQUENCE [LARGE SCALE GENOMIC DNA]</scope>
    <source>
        <strain evidence="6 7">Ar51</strain>
    </source>
</reference>
<feature type="binding site" evidence="4">
    <location>
        <position position="255"/>
    </location>
    <ligand>
        <name>Zn(2+)</name>
        <dbReference type="ChEBI" id="CHEBI:29105"/>
        <label>1</label>
    </ligand>
</feature>
<comment type="cofactor">
    <cofactor evidence="4">
        <name>a divalent metal cation</name>
        <dbReference type="ChEBI" id="CHEBI:60240"/>
    </cofactor>
    <text evidence="4">Binds 2 divalent metal cations per subunit.</text>
</comment>
<dbReference type="PROSITE" id="PS51347">
    <property type="entry name" value="PHOSPHOTRIESTERASE_2"/>
    <property type="match status" value="1"/>
</dbReference>
<feature type="binding site" evidence="4">
    <location>
        <position position="197"/>
    </location>
    <ligand>
        <name>Zn(2+)</name>
        <dbReference type="ChEBI" id="CHEBI:29105"/>
        <label>2</label>
    </ligand>
</feature>
<keyword evidence="2" id="KW-0378">Hydrolase</keyword>
<dbReference type="Proteomes" id="UP000065151">
    <property type="component" value="Chromosome"/>
</dbReference>